<gene>
    <name evidence="2" type="ORF">J2Z21_009691</name>
</gene>
<comment type="caution">
    <text evidence="2">The sequence shown here is derived from an EMBL/GenBank/DDBJ whole genome shotgun (WGS) entry which is preliminary data.</text>
</comment>
<evidence type="ECO:0000313" key="3">
    <source>
        <dbReference type="Proteomes" id="UP001519309"/>
    </source>
</evidence>
<evidence type="ECO:0000313" key="2">
    <source>
        <dbReference type="EMBL" id="MBP2056672.1"/>
    </source>
</evidence>
<organism evidence="2 3">
    <name type="scientific">Streptomyces griseochromogenes</name>
    <dbReference type="NCBI Taxonomy" id="68214"/>
    <lineage>
        <taxon>Bacteria</taxon>
        <taxon>Bacillati</taxon>
        <taxon>Actinomycetota</taxon>
        <taxon>Actinomycetes</taxon>
        <taxon>Kitasatosporales</taxon>
        <taxon>Streptomycetaceae</taxon>
        <taxon>Streptomyces</taxon>
    </lineage>
</organism>
<dbReference type="InterPro" id="IPR002525">
    <property type="entry name" value="Transp_IS110-like_N"/>
</dbReference>
<proteinExistence type="predicted"/>
<accession>A0ABS4MB68</accession>
<sequence length="372" mass="41090">MTLPRLDDNGWQGIAKEHVVHATCGIDWAEDHHDAAVVDADAGLLAKLRISDDAAAFQNLLRLLAEHGDSPDDPIPVAIETSRGLLVACLRATGRRVYAINPMAVARYRDLVWNQRCQVMTGADDGVVPSQQWVRWAGVVSGIGLDVAVSVYEVIRQLSEISIVRDRSRAMAMVDAIMSPDWEARFYSFDSRWSLTEEMASMRDGCGNEYSIVFSPAGAYARGFDHESPMSPYRVTPPALWPGLFGRVPEAFLPQVTEPAFSEVDGTPRATVCFWREQADIEWKCGAVQALPEGVEDDGSAEWLFDVLLDGRPEAYQQFAEEHYEVAVSLQAVRHVYALRPLTQSVVSSLNPDVDLASLVEDIAQIGYPLRG</sequence>
<dbReference type="Proteomes" id="UP001519309">
    <property type="component" value="Unassembled WGS sequence"/>
</dbReference>
<name>A0ABS4MB68_9ACTN</name>
<feature type="domain" description="Transposase IS110-like N-terminal" evidence="1">
    <location>
        <begin position="24"/>
        <end position="111"/>
    </location>
</feature>
<dbReference type="Pfam" id="PF01548">
    <property type="entry name" value="DEDD_Tnp_IS110"/>
    <property type="match status" value="1"/>
</dbReference>
<dbReference type="EMBL" id="JAGGLP010000056">
    <property type="protein sequence ID" value="MBP2056672.1"/>
    <property type="molecule type" value="Genomic_DNA"/>
</dbReference>
<protein>
    <recommendedName>
        <fullName evidence="1">Transposase IS110-like N-terminal domain-containing protein</fullName>
    </recommendedName>
</protein>
<reference evidence="2 3" key="1">
    <citation type="submission" date="2021-03" db="EMBL/GenBank/DDBJ databases">
        <title>Genomic Encyclopedia of Type Strains, Phase IV (KMG-IV): sequencing the most valuable type-strain genomes for metagenomic binning, comparative biology and taxonomic classification.</title>
        <authorList>
            <person name="Goeker M."/>
        </authorList>
    </citation>
    <scope>NUCLEOTIDE SEQUENCE [LARGE SCALE GENOMIC DNA]</scope>
    <source>
        <strain evidence="2 3">DSM 40499</strain>
    </source>
</reference>
<evidence type="ECO:0000259" key="1">
    <source>
        <dbReference type="Pfam" id="PF01548"/>
    </source>
</evidence>
<keyword evidence="3" id="KW-1185">Reference proteome</keyword>